<keyword evidence="3" id="KW-0560">Oxidoreductase</keyword>
<comment type="similarity">
    <text evidence="1">Belongs to the aldo/keto reductase family.</text>
</comment>
<keyword evidence="10" id="KW-1185">Reference proteome</keyword>
<feature type="site" description="Lowers pKa of active site Tyr" evidence="6">
    <location>
        <position position="81"/>
    </location>
</feature>
<evidence type="ECO:0000256" key="5">
    <source>
        <dbReference type="PIRSR" id="PIRSR000097-2"/>
    </source>
</evidence>
<evidence type="ECO:0000256" key="2">
    <source>
        <dbReference type="ARBA" id="ARBA00022857"/>
    </source>
</evidence>
<name>A0A2U2RLZ3_9MICO</name>
<gene>
    <name evidence="9" type="ORF">DEO23_08325</name>
</gene>
<dbReference type="GO" id="GO:0016616">
    <property type="term" value="F:oxidoreductase activity, acting on the CH-OH group of donors, NAD or NADP as acceptor"/>
    <property type="evidence" value="ECO:0007669"/>
    <property type="project" value="UniProtKB-ARBA"/>
</dbReference>
<evidence type="ECO:0000256" key="3">
    <source>
        <dbReference type="ARBA" id="ARBA00023002"/>
    </source>
</evidence>
<dbReference type="OrthoDB" id="9804790at2"/>
<reference evidence="9 10" key="1">
    <citation type="submission" date="2018-05" db="EMBL/GenBank/DDBJ databases">
        <title>Brachybacterium sp. M1HQ-2T, whole genome shotgun sequence.</title>
        <authorList>
            <person name="Tuo L."/>
        </authorList>
    </citation>
    <scope>NUCLEOTIDE SEQUENCE [LARGE SCALE GENOMIC DNA]</scope>
    <source>
        <strain evidence="9 10">M1HQ-2</strain>
    </source>
</reference>
<dbReference type="InterPro" id="IPR023210">
    <property type="entry name" value="NADP_OxRdtase_dom"/>
</dbReference>
<dbReference type="PRINTS" id="PR00069">
    <property type="entry name" value="ALDKETRDTASE"/>
</dbReference>
<sequence length="282" mass="30572">MTAQNTPSVPTTTFADGSPMPLIGFGTSSTKGVEGAEAIARALQQGYRLIDTAAQYGNEAAVGQGLRASGVDPAEVVVTTKVAGGDQGREAARTGVQESLRRLGLERADLVLIHWPNPSRGLALDTWRTLLDLREEGLVAHAGVSNFRPEQLLELFDATGEWPEVNQIQLSPALQRHEAVAFHKEHDIITEAWGPLGGREGLGEQFAIRRIAEKHDASIAQIALRWAVDQDIVVIPKSVSPERQRANLDLSAVALDDEDRALLATLDLGEGTAWDSREHEEW</sequence>
<dbReference type="InterPro" id="IPR020471">
    <property type="entry name" value="AKR"/>
</dbReference>
<dbReference type="SUPFAM" id="SSF51430">
    <property type="entry name" value="NAD(P)-linked oxidoreductase"/>
    <property type="match status" value="1"/>
</dbReference>
<evidence type="ECO:0000256" key="1">
    <source>
        <dbReference type="ARBA" id="ARBA00007905"/>
    </source>
</evidence>
<dbReference type="InterPro" id="IPR036812">
    <property type="entry name" value="NAD(P)_OxRdtase_dom_sf"/>
</dbReference>
<proteinExistence type="inferred from homology"/>
<dbReference type="Pfam" id="PF00248">
    <property type="entry name" value="Aldo_ket_red"/>
    <property type="match status" value="1"/>
</dbReference>
<dbReference type="PIRSF" id="PIRSF000097">
    <property type="entry name" value="AKR"/>
    <property type="match status" value="1"/>
</dbReference>
<feature type="region of interest" description="Disordered" evidence="7">
    <location>
        <begin position="1"/>
        <end position="21"/>
    </location>
</feature>
<dbReference type="RefSeq" id="WP_109275488.1">
    <property type="nucleotide sequence ID" value="NZ_QFKX01000002.1"/>
</dbReference>
<feature type="active site" description="Proton donor" evidence="4">
    <location>
        <position position="56"/>
    </location>
</feature>
<feature type="domain" description="NADP-dependent oxidoreductase" evidence="8">
    <location>
        <begin position="23"/>
        <end position="263"/>
    </location>
</feature>
<dbReference type="EMBL" id="QFKX01000002">
    <property type="protein sequence ID" value="PWH06892.1"/>
    <property type="molecule type" value="Genomic_DNA"/>
</dbReference>
<dbReference type="PROSITE" id="PS00063">
    <property type="entry name" value="ALDOKETO_REDUCTASE_3"/>
    <property type="match status" value="1"/>
</dbReference>
<dbReference type="PANTHER" id="PTHR43827:SF3">
    <property type="entry name" value="NADP-DEPENDENT OXIDOREDUCTASE DOMAIN-CONTAINING PROTEIN"/>
    <property type="match status" value="1"/>
</dbReference>
<accession>A0A2U2RLZ3</accession>
<feature type="binding site" evidence="5">
    <location>
        <position position="114"/>
    </location>
    <ligand>
        <name>substrate</name>
    </ligand>
</feature>
<feature type="compositionally biased region" description="Polar residues" evidence="7">
    <location>
        <begin position="1"/>
        <end position="15"/>
    </location>
</feature>
<dbReference type="PROSITE" id="PS00798">
    <property type="entry name" value="ALDOKETO_REDUCTASE_1"/>
    <property type="match status" value="1"/>
</dbReference>
<evidence type="ECO:0000313" key="9">
    <source>
        <dbReference type="EMBL" id="PWH06892.1"/>
    </source>
</evidence>
<dbReference type="FunFam" id="3.20.20.100:FF:000002">
    <property type="entry name" value="2,5-diketo-D-gluconic acid reductase A"/>
    <property type="match status" value="1"/>
</dbReference>
<keyword evidence="2" id="KW-0521">NADP</keyword>
<dbReference type="InterPro" id="IPR018170">
    <property type="entry name" value="Aldo/ket_reductase_CS"/>
</dbReference>
<protein>
    <submittedName>
        <fullName evidence="9">Aldo/keto reductase</fullName>
    </submittedName>
</protein>
<organism evidence="9 10">
    <name type="scientific">Brachybacterium endophyticum</name>
    <dbReference type="NCBI Taxonomy" id="2182385"/>
    <lineage>
        <taxon>Bacteria</taxon>
        <taxon>Bacillati</taxon>
        <taxon>Actinomycetota</taxon>
        <taxon>Actinomycetes</taxon>
        <taxon>Micrococcales</taxon>
        <taxon>Dermabacteraceae</taxon>
        <taxon>Brachybacterium</taxon>
    </lineage>
</organism>
<evidence type="ECO:0000259" key="8">
    <source>
        <dbReference type="Pfam" id="PF00248"/>
    </source>
</evidence>
<evidence type="ECO:0000256" key="4">
    <source>
        <dbReference type="PIRSR" id="PIRSR000097-1"/>
    </source>
</evidence>
<comment type="caution">
    <text evidence="9">The sequence shown here is derived from an EMBL/GenBank/DDBJ whole genome shotgun (WGS) entry which is preliminary data.</text>
</comment>
<evidence type="ECO:0000256" key="7">
    <source>
        <dbReference type="SAM" id="MobiDB-lite"/>
    </source>
</evidence>
<dbReference type="PANTHER" id="PTHR43827">
    <property type="entry name" value="2,5-DIKETO-D-GLUCONIC ACID REDUCTASE"/>
    <property type="match status" value="1"/>
</dbReference>
<dbReference type="AlphaFoldDB" id="A0A2U2RLZ3"/>
<evidence type="ECO:0000313" key="10">
    <source>
        <dbReference type="Proteomes" id="UP000245590"/>
    </source>
</evidence>
<evidence type="ECO:0000256" key="6">
    <source>
        <dbReference type="PIRSR" id="PIRSR000097-3"/>
    </source>
</evidence>
<dbReference type="Proteomes" id="UP000245590">
    <property type="component" value="Unassembled WGS sequence"/>
</dbReference>
<dbReference type="Gene3D" id="3.20.20.100">
    <property type="entry name" value="NADP-dependent oxidoreductase domain"/>
    <property type="match status" value="1"/>
</dbReference>